<dbReference type="CDD" id="cd09999">
    <property type="entry name" value="Arginase-like_1"/>
    <property type="match status" value="1"/>
</dbReference>
<dbReference type="EMBL" id="POTW01000034">
    <property type="protein sequence ID" value="PZF82669.1"/>
    <property type="molecule type" value="Genomic_DNA"/>
</dbReference>
<evidence type="ECO:0000313" key="5">
    <source>
        <dbReference type="EMBL" id="PZF82669.1"/>
    </source>
</evidence>
<comment type="caution">
    <text evidence="5">The sequence shown here is derived from an EMBL/GenBank/DDBJ whole genome shotgun (WGS) entry which is preliminary data.</text>
</comment>
<dbReference type="InterPro" id="IPR023696">
    <property type="entry name" value="Ureohydrolase_dom_sf"/>
</dbReference>
<evidence type="ECO:0000256" key="2">
    <source>
        <dbReference type="ARBA" id="ARBA00022801"/>
    </source>
</evidence>
<gene>
    <name evidence="5" type="ORF">C1I92_15515</name>
</gene>
<dbReference type="InterPro" id="IPR006035">
    <property type="entry name" value="Ureohydrolase"/>
</dbReference>
<name>A0A2W2C392_9ACTN</name>
<evidence type="ECO:0000313" key="6">
    <source>
        <dbReference type="Proteomes" id="UP000248764"/>
    </source>
</evidence>
<sequence length="307" mass="32074">MMTTLGLVCVPSSAAAHWPGQERAPAALRAAGLVERLRRTGQAVHDHGDRPVRRWAAHPAPDGGGLNNLTAVLEVLDDTRTAVRTILDAGQTPFVVGGECTLTIAVISALTAAGQDVGLMYVDGGQDLMTPAEHPQEPIADGMGVAHLLDLPGTAQALSGFGPRRPLLTADRVCFFGYADDEEDVHGRVPSWRFPAASVGADPAAAAGLALSALTSVVDRFVVHLDVDVVNFLDLPAADVPQYRGLALDQVMSAVTVMVRHPGFAGLVLTEFNPDHGEPDGSTARRLTAAVADAFDPGHTGRETLGP</sequence>
<dbReference type="PANTHER" id="PTHR43782">
    <property type="entry name" value="ARGINASE"/>
    <property type="match status" value="1"/>
</dbReference>
<dbReference type="Gene3D" id="3.40.800.10">
    <property type="entry name" value="Ureohydrolase domain"/>
    <property type="match status" value="1"/>
</dbReference>
<dbReference type="SUPFAM" id="SSF52768">
    <property type="entry name" value="Arginase/deacetylase"/>
    <property type="match status" value="1"/>
</dbReference>
<dbReference type="GO" id="GO:0030145">
    <property type="term" value="F:manganese ion binding"/>
    <property type="evidence" value="ECO:0007669"/>
    <property type="project" value="TreeGrafter"/>
</dbReference>
<dbReference type="AlphaFoldDB" id="A0A2W2C392"/>
<keyword evidence="3" id="KW-0464">Manganese</keyword>
<proteinExistence type="inferred from homology"/>
<dbReference type="Pfam" id="PF00491">
    <property type="entry name" value="Arginase"/>
    <property type="match status" value="1"/>
</dbReference>
<keyword evidence="1" id="KW-0479">Metal-binding</keyword>
<evidence type="ECO:0000256" key="4">
    <source>
        <dbReference type="PROSITE-ProRule" id="PRU00742"/>
    </source>
</evidence>
<dbReference type="GO" id="GO:0004053">
    <property type="term" value="F:arginase activity"/>
    <property type="evidence" value="ECO:0007669"/>
    <property type="project" value="TreeGrafter"/>
</dbReference>
<accession>A0A2W2C392</accession>
<comment type="similarity">
    <text evidence="4">Belongs to the arginase family.</text>
</comment>
<evidence type="ECO:0000256" key="3">
    <source>
        <dbReference type="ARBA" id="ARBA00023211"/>
    </source>
</evidence>
<evidence type="ECO:0000256" key="1">
    <source>
        <dbReference type="ARBA" id="ARBA00022723"/>
    </source>
</evidence>
<dbReference type="GO" id="GO:0005737">
    <property type="term" value="C:cytoplasm"/>
    <property type="evidence" value="ECO:0007669"/>
    <property type="project" value="TreeGrafter"/>
</dbReference>
<dbReference type="PANTHER" id="PTHR43782:SF3">
    <property type="entry name" value="ARGINASE"/>
    <property type="match status" value="1"/>
</dbReference>
<dbReference type="PROSITE" id="PS51409">
    <property type="entry name" value="ARGINASE_2"/>
    <property type="match status" value="1"/>
</dbReference>
<protein>
    <submittedName>
        <fullName evidence="5">Arginase</fullName>
    </submittedName>
</protein>
<keyword evidence="2" id="KW-0378">Hydrolase</keyword>
<organism evidence="5 6">
    <name type="scientific">Jiangella anatolica</name>
    <dbReference type="NCBI Taxonomy" id="2670374"/>
    <lineage>
        <taxon>Bacteria</taxon>
        <taxon>Bacillati</taxon>
        <taxon>Actinomycetota</taxon>
        <taxon>Actinomycetes</taxon>
        <taxon>Jiangellales</taxon>
        <taxon>Jiangellaceae</taxon>
        <taxon>Jiangella</taxon>
    </lineage>
</organism>
<dbReference type="Proteomes" id="UP000248764">
    <property type="component" value="Unassembled WGS sequence"/>
</dbReference>
<reference evidence="5 6" key="1">
    <citation type="submission" date="2018-01" db="EMBL/GenBank/DDBJ databases">
        <title>Draft genome sequence of Jiangella sp. GTF31.</title>
        <authorList>
            <person name="Sahin N."/>
            <person name="Ay H."/>
            <person name="Saygin H."/>
        </authorList>
    </citation>
    <scope>NUCLEOTIDE SEQUENCE [LARGE SCALE GENOMIC DNA]</scope>
    <source>
        <strain evidence="5 6">GTF31</strain>
    </source>
</reference>
<keyword evidence="6" id="KW-1185">Reference proteome</keyword>